<dbReference type="GO" id="GO:0016301">
    <property type="term" value="F:kinase activity"/>
    <property type="evidence" value="ECO:0007669"/>
    <property type="project" value="UniProtKB-KW"/>
</dbReference>
<dbReference type="SUPFAM" id="SSF56112">
    <property type="entry name" value="Protein kinase-like (PK-like)"/>
    <property type="match status" value="1"/>
</dbReference>
<sequence>MSLSWREALLSIMGAEAVLRAEKIQTLWGGYGQLLRVHLQGGKTPSLILKQIAPPPAPLPGTPAATAHARKLHSYTVERHWYRHWQVQAAENARTACFLGEIHSDAGLIFLLEDLNAAGFPRRIRRPNSTETQALLHWLAVFHAHYLGVKPEGLWETGTYWHLATRQHEWQNMPAGSLKEKAQAWDQALHSANFQTLVHGDAKLANFCFSATGDAVAAVDFQYCGGGPGIRDLAYLLSELLPNPLKDAEAHLACYFMYLQRALEQAGKGALFSELESEWQELYPVACLDFERFLAGWGS</sequence>
<reference evidence="2 3" key="1">
    <citation type="submission" date="2017-09" db="EMBL/GenBank/DDBJ databases">
        <title>Depth-based differentiation of microbial function through sediment-hosted aquifers and enrichment of novel symbionts in the deep terrestrial subsurface.</title>
        <authorList>
            <person name="Probst A.J."/>
            <person name="Ladd B."/>
            <person name="Jarett J.K."/>
            <person name="Geller-Mcgrath D.E."/>
            <person name="Sieber C.M."/>
            <person name="Emerson J.B."/>
            <person name="Anantharaman K."/>
            <person name="Thomas B.C."/>
            <person name="Malmstrom R."/>
            <person name="Stieglmeier M."/>
            <person name="Klingl A."/>
            <person name="Woyke T."/>
            <person name="Ryan C.M."/>
            <person name="Banfield J.F."/>
        </authorList>
    </citation>
    <scope>NUCLEOTIDE SEQUENCE [LARGE SCALE GENOMIC DNA]</scope>
    <source>
        <strain evidence="2">CG17_big_fil_post_rev_8_21_14_2_50_48_46</strain>
    </source>
</reference>
<feature type="domain" description="Aminoglycoside phosphotransferase" evidence="1">
    <location>
        <begin position="109"/>
        <end position="246"/>
    </location>
</feature>
<dbReference type="PANTHER" id="PTHR11012">
    <property type="entry name" value="PROTEIN KINASE-LIKE DOMAIN-CONTAINING"/>
    <property type="match status" value="1"/>
</dbReference>
<keyword evidence="2" id="KW-0808">Transferase</keyword>
<dbReference type="InterPro" id="IPR011009">
    <property type="entry name" value="Kinase-like_dom_sf"/>
</dbReference>
<proteinExistence type="predicted"/>
<evidence type="ECO:0000259" key="1">
    <source>
        <dbReference type="Pfam" id="PF01636"/>
    </source>
</evidence>
<dbReference type="InterPro" id="IPR002575">
    <property type="entry name" value="Aminoglycoside_PTrfase"/>
</dbReference>
<evidence type="ECO:0000313" key="3">
    <source>
        <dbReference type="Proteomes" id="UP000231019"/>
    </source>
</evidence>
<dbReference type="Gene3D" id="3.90.1200.10">
    <property type="match status" value="1"/>
</dbReference>
<name>A0A2M7G646_9BACT</name>
<keyword evidence="2" id="KW-0418">Kinase</keyword>
<accession>A0A2M7G646</accession>
<comment type="caution">
    <text evidence="2">The sequence shown here is derived from an EMBL/GenBank/DDBJ whole genome shotgun (WGS) entry which is preliminary data.</text>
</comment>
<organism evidence="2 3">
    <name type="scientific">bacterium (Candidatus Blackallbacteria) CG17_big_fil_post_rev_8_21_14_2_50_48_46</name>
    <dbReference type="NCBI Taxonomy" id="2014261"/>
    <lineage>
        <taxon>Bacteria</taxon>
        <taxon>Candidatus Blackallbacteria</taxon>
    </lineage>
</organism>
<protein>
    <submittedName>
        <fullName evidence="2">Choline kinase</fullName>
    </submittedName>
</protein>
<evidence type="ECO:0000313" key="2">
    <source>
        <dbReference type="EMBL" id="PIW17494.1"/>
    </source>
</evidence>
<gene>
    <name evidence="2" type="ORF">COW36_08315</name>
</gene>
<dbReference type="Proteomes" id="UP000231019">
    <property type="component" value="Unassembled WGS sequence"/>
</dbReference>
<dbReference type="AlphaFoldDB" id="A0A2M7G646"/>
<dbReference type="PANTHER" id="PTHR11012:SF30">
    <property type="entry name" value="PROTEIN KINASE-LIKE DOMAIN-CONTAINING"/>
    <property type="match status" value="1"/>
</dbReference>
<dbReference type="Pfam" id="PF01636">
    <property type="entry name" value="APH"/>
    <property type="match status" value="1"/>
</dbReference>
<dbReference type="EMBL" id="PFFQ01000023">
    <property type="protein sequence ID" value="PIW17494.1"/>
    <property type="molecule type" value="Genomic_DNA"/>
</dbReference>